<name>A0A0D0DQJ7_9AGAM</name>
<dbReference type="HOGENOM" id="CLU_1563373_0_0_1"/>
<dbReference type="Proteomes" id="UP000054538">
    <property type="component" value="Unassembled WGS sequence"/>
</dbReference>
<sequence>MHNDLFDFACLYQFYLQFSHLKSDRRQSYSFVSRICTQLPCVNLLHRISCILRASIHISPPEFFLATHHIMLLWRGCIIFNVCYQINHWVLIVSGHACGTAYNKHLTEMHCTGAWLRRYEMRGSRAGAIFAEYRNISSLLHTDHRCTRIPGWWSGVMCSFLEFVQRNPEHR</sequence>
<evidence type="ECO:0000313" key="1">
    <source>
        <dbReference type="EMBL" id="KIK94728.1"/>
    </source>
</evidence>
<dbReference type="AlphaFoldDB" id="A0A0D0DQJ7"/>
<dbReference type="EMBL" id="KN825088">
    <property type="protein sequence ID" value="KIK94728.1"/>
    <property type="molecule type" value="Genomic_DNA"/>
</dbReference>
<protein>
    <submittedName>
        <fullName evidence="1">Uncharacterized protein</fullName>
    </submittedName>
</protein>
<reference evidence="1 2" key="1">
    <citation type="submission" date="2014-04" db="EMBL/GenBank/DDBJ databases">
        <authorList>
            <consortium name="DOE Joint Genome Institute"/>
            <person name="Kuo A."/>
            <person name="Kohler A."/>
            <person name="Jargeat P."/>
            <person name="Nagy L.G."/>
            <person name="Floudas D."/>
            <person name="Copeland A."/>
            <person name="Barry K.W."/>
            <person name="Cichocki N."/>
            <person name="Veneault-Fourrey C."/>
            <person name="LaButti K."/>
            <person name="Lindquist E.A."/>
            <person name="Lipzen A."/>
            <person name="Lundell T."/>
            <person name="Morin E."/>
            <person name="Murat C."/>
            <person name="Sun H."/>
            <person name="Tunlid A."/>
            <person name="Henrissat B."/>
            <person name="Grigoriev I.V."/>
            <person name="Hibbett D.S."/>
            <person name="Martin F."/>
            <person name="Nordberg H.P."/>
            <person name="Cantor M.N."/>
            <person name="Hua S.X."/>
        </authorList>
    </citation>
    <scope>NUCLEOTIDE SEQUENCE [LARGE SCALE GENOMIC DNA]</scope>
    <source>
        <strain evidence="1 2">Ve08.2h10</strain>
    </source>
</reference>
<keyword evidence="2" id="KW-1185">Reference proteome</keyword>
<accession>A0A0D0DQJ7</accession>
<gene>
    <name evidence="1" type="ORF">PAXRUDRAFT_428666</name>
</gene>
<organism evidence="1 2">
    <name type="scientific">Paxillus rubicundulus Ve08.2h10</name>
    <dbReference type="NCBI Taxonomy" id="930991"/>
    <lineage>
        <taxon>Eukaryota</taxon>
        <taxon>Fungi</taxon>
        <taxon>Dikarya</taxon>
        <taxon>Basidiomycota</taxon>
        <taxon>Agaricomycotina</taxon>
        <taxon>Agaricomycetes</taxon>
        <taxon>Agaricomycetidae</taxon>
        <taxon>Boletales</taxon>
        <taxon>Paxilineae</taxon>
        <taxon>Paxillaceae</taxon>
        <taxon>Paxillus</taxon>
    </lineage>
</organism>
<evidence type="ECO:0000313" key="2">
    <source>
        <dbReference type="Proteomes" id="UP000054538"/>
    </source>
</evidence>
<proteinExistence type="predicted"/>
<dbReference type="InParanoid" id="A0A0D0DQJ7"/>
<reference evidence="2" key="2">
    <citation type="submission" date="2015-01" db="EMBL/GenBank/DDBJ databases">
        <title>Evolutionary Origins and Diversification of the Mycorrhizal Mutualists.</title>
        <authorList>
            <consortium name="DOE Joint Genome Institute"/>
            <consortium name="Mycorrhizal Genomics Consortium"/>
            <person name="Kohler A."/>
            <person name="Kuo A."/>
            <person name="Nagy L.G."/>
            <person name="Floudas D."/>
            <person name="Copeland A."/>
            <person name="Barry K.W."/>
            <person name="Cichocki N."/>
            <person name="Veneault-Fourrey C."/>
            <person name="LaButti K."/>
            <person name="Lindquist E.A."/>
            <person name="Lipzen A."/>
            <person name="Lundell T."/>
            <person name="Morin E."/>
            <person name="Murat C."/>
            <person name="Riley R."/>
            <person name="Ohm R."/>
            <person name="Sun H."/>
            <person name="Tunlid A."/>
            <person name="Henrissat B."/>
            <person name="Grigoriev I.V."/>
            <person name="Hibbett D.S."/>
            <person name="Martin F."/>
        </authorList>
    </citation>
    <scope>NUCLEOTIDE SEQUENCE [LARGE SCALE GENOMIC DNA]</scope>
    <source>
        <strain evidence="2">Ve08.2h10</strain>
    </source>
</reference>